<feature type="active site" description="Charge relay system" evidence="6 7">
    <location>
        <position position="232"/>
    </location>
</feature>
<keyword evidence="14" id="KW-1185">Reference proteome</keyword>
<feature type="active site" description="Charge relay system" evidence="6 7">
    <location>
        <position position="567"/>
    </location>
</feature>
<dbReference type="Pfam" id="PF02225">
    <property type="entry name" value="PA"/>
    <property type="match status" value="1"/>
</dbReference>
<keyword evidence="5 7" id="KW-0720">Serine protease</keyword>
<evidence type="ECO:0000259" key="9">
    <source>
        <dbReference type="Pfam" id="PF00082"/>
    </source>
</evidence>
<evidence type="ECO:0000256" key="3">
    <source>
        <dbReference type="ARBA" id="ARBA00022729"/>
    </source>
</evidence>
<organism evidence="13 14">
    <name type="scientific">Striga asiatica</name>
    <name type="common">Asiatic witchweed</name>
    <name type="synonym">Buchnera asiatica</name>
    <dbReference type="NCBI Taxonomy" id="4170"/>
    <lineage>
        <taxon>Eukaryota</taxon>
        <taxon>Viridiplantae</taxon>
        <taxon>Streptophyta</taxon>
        <taxon>Embryophyta</taxon>
        <taxon>Tracheophyta</taxon>
        <taxon>Spermatophyta</taxon>
        <taxon>Magnoliopsida</taxon>
        <taxon>eudicotyledons</taxon>
        <taxon>Gunneridae</taxon>
        <taxon>Pentapetalae</taxon>
        <taxon>asterids</taxon>
        <taxon>lamiids</taxon>
        <taxon>Lamiales</taxon>
        <taxon>Orobanchaceae</taxon>
        <taxon>Buchnereae</taxon>
        <taxon>Striga</taxon>
    </lineage>
</organism>
<dbReference type="Proteomes" id="UP000325081">
    <property type="component" value="Unassembled WGS sequence"/>
</dbReference>
<dbReference type="Gene3D" id="3.30.70.80">
    <property type="entry name" value="Peptidase S8 propeptide/proteinase inhibitor I9"/>
    <property type="match status" value="1"/>
</dbReference>
<proteinExistence type="inferred from homology"/>
<evidence type="ECO:0000256" key="4">
    <source>
        <dbReference type="ARBA" id="ARBA00022801"/>
    </source>
</evidence>
<dbReference type="InterPro" id="IPR010259">
    <property type="entry name" value="S8pro/Inhibitor_I9"/>
</dbReference>
<name>A0A5A7QZQ3_STRAF</name>
<evidence type="ECO:0000256" key="8">
    <source>
        <dbReference type="SAM" id="SignalP"/>
    </source>
</evidence>
<dbReference type="InterPro" id="IPR037045">
    <property type="entry name" value="S8pro/Inhibitor_I9_sf"/>
</dbReference>
<dbReference type="InterPro" id="IPR000209">
    <property type="entry name" value="Peptidase_S8/S53_dom"/>
</dbReference>
<comment type="caution">
    <text evidence="13">The sequence shown here is derived from an EMBL/GenBank/DDBJ whole genome shotgun (WGS) entry which is preliminary data.</text>
</comment>
<dbReference type="CDD" id="cd02120">
    <property type="entry name" value="PA_subtilisin_like"/>
    <property type="match status" value="1"/>
</dbReference>
<dbReference type="InterPro" id="IPR045051">
    <property type="entry name" value="SBT"/>
</dbReference>
<dbReference type="InterPro" id="IPR034197">
    <property type="entry name" value="Peptidases_S8_3"/>
</dbReference>
<accession>A0A5A7QZQ3</accession>
<feature type="signal peptide" evidence="8">
    <location>
        <begin position="1"/>
        <end position="34"/>
    </location>
</feature>
<evidence type="ECO:0000313" key="13">
    <source>
        <dbReference type="EMBL" id="GER50596.1"/>
    </source>
</evidence>
<dbReference type="FunFam" id="3.50.30.30:FF:000005">
    <property type="entry name" value="subtilisin-like protease SBT1.5"/>
    <property type="match status" value="1"/>
</dbReference>
<dbReference type="GO" id="GO:0006508">
    <property type="term" value="P:proteolysis"/>
    <property type="evidence" value="ECO:0007669"/>
    <property type="project" value="UniProtKB-KW"/>
</dbReference>
<evidence type="ECO:0000256" key="2">
    <source>
        <dbReference type="ARBA" id="ARBA00022670"/>
    </source>
</evidence>
<dbReference type="Pfam" id="PF05922">
    <property type="entry name" value="Inhibitor_I9"/>
    <property type="match status" value="1"/>
</dbReference>
<dbReference type="InterPro" id="IPR023828">
    <property type="entry name" value="Peptidase_S8_Ser-AS"/>
</dbReference>
<dbReference type="CDD" id="cd04852">
    <property type="entry name" value="Peptidases_S8_3"/>
    <property type="match status" value="1"/>
</dbReference>
<reference evidence="14" key="1">
    <citation type="journal article" date="2019" name="Curr. Biol.">
        <title>Genome Sequence of Striga asiatica Provides Insight into the Evolution of Plant Parasitism.</title>
        <authorList>
            <person name="Yoshida S."/>
            <person name="Kim S."/>
            <person name="Wafula E.K."/>
            <person name="Tanskanen J."/>
            <person name="Kim Y.M."/>
            <person name="Honaas L."/>
            <person name="Yang Z."/>
            <person name="Spallek T."/>
            <person name="Conn C.E."/>
            <person name="Ichihashi Y."/>
            <person name="Cheong K."/>
            <person name="Cui S."/>
            <person name="Der J.P."/>
            <person name="Gundlach H."/>
            <person name="Jiao Y."/>
            <person name="Hori C."/>
            <person name="Ishida J.K."/>
            <person name="Kasahara H."/>
            <person name="Kiba T."/>
            <person name="Kim M.S."/>
            <person name="Koo N."/>
            <person name="Laohavisit A."/>
            <person name="Lee Y.H."/>
            <person name="Lumba S."/>
            <person name="McCourt P."/>
            <person name="Mortimer J.C."/>
            <person name="Mutuku J.M."/>
            <person name="Nomura T."/>
            <person name="Sasaki-Sekimoto Y."/>
            <person name="Seto Y."/>
            <person name="Wang Y."/>
            <person name="Wakatake T."/>
            <person name="Sakakibara H."/>
            <person name="Demura T."/>
            <person name="Yamaguchi S."/>
            <person name="Yoneyama K."/>
            <person name="Manabe R.I."/>
            <person name="Nelson D.C."/>
            <person name="Schulman A.H."/>
            <person name="Timko M.P."/>
            <person name="dePamphilis C.W."/>
            <person name="Choi D."/>
            <person name="Shirasu K."/>
        </authorList>
    </citation>
    <scope>NUCLEOTIDE SEQUENCE [LARGE SCALE GENOMIC DNA]</scope>
    <source>
        <strain evidence="14">cv. UVA1</strain>
    </source>
</reference>
<dbReference type="Gene3D" id="3.40.50.200">
    <property type="entry name" value="Peptidase S8/S53 domain"/>
    <property type="match status" value="1"/>
</dbReference>
<feature type="chain" id="PRO_5022839014" evidence="8">
    <location>
        <begin position="35"/>
        <end position="777"/>
    </location>
</feature>
<dbReference type="Pfam" id="PF17766">
    <property type="entry name" value="fn3_6"/>
    <property type="match status" value="1"/>
</dbReference>
<dbReference type="AlphaFoldDB" id="A0A5A7QZQ3"/>
<evidence type="ECO:0000256" key="1">
    <source>
        <dbReference type="ARBA" id="ARBA00011073"/>
    </source>
</evidence>
<evidence type="ECO:0000256" key="6">
    <source>
        <dbReference type="PIRSR" id="PIRSR615500-1"/>
    </source>
</evidence>
<feature type="active site" description="Charge relay system" evidence="6 7">
    <location>
        <position position="158"/>
    </location>
</feature>
<dbReference type="FunFam" id="3.40.50.200:FF:000006">
    <property type="entry name" value="Subtilisin-like protease SBT1.5"/>
    <property type="match status" value="1"/>
</dbReference>
<sequence length="777" mass="83544">MCCALYKALPMENIALSIVLLLLLLFLLMASVTQEKNLHIVHLGEHLDHKTPEEIEDIHHSYLLSVKENEDDAKSSLIYSYKKISGFAALLNPHEAHKLSEMENVTSVFQSHGRKISLQTTRSWEFSGLHEPTQGNADNDNLWLKSRYGENVIIGVIDSGVWPESKSFNDDGMEPIPLTWNGICQSGDAFNSSNCNRKIIGARYYHKGAEAVLGHPVNRTIDFLSPRDAHGHGTHTASTAAGRRVDNASSVGGFALGVATGGAPLGRLAIYKACWLSLDCSEADVLAAFDDAIADGVHIISISMNDYNQLPYASSCITVGAFHAVRNGIAVACSAGNYGPTPSTVRNEAPWTVTVGAASVDRIFAAPVLLGNNITIPGQTLTSYKLKRKLYPLVSADQVINPGVDKNLTRECSDGSLSPKKAKGKIILCFAETGDTWEKGKEVKRAGGYGLIIASNKVEGNTLSITIDDHVLPATAVDYTNGLHIMKYIQSATRAKAYIVPAKTVLGAKPAPIPYVYSSRGPSTISPDILKPDITAPGMHILAAWKEGSPLGLDADVEKYRIITGTSMASPHVAGALALLKAVHPDWSPSALRSALMTSATLINNEGNPITDHTDALATPFVLGSGFFNPTKAVDPGLVYDASHTDYLIFLCSIGEYNLTGSFKCPENPPSPGNLNYPSVAIPELKGTVTVLRTVTNVGCRGALYVSSVQSPQWFTVKITPAVLYFGREREKKNFTVTVKMNSSFVGKIKKGQYGFGRLKWSDGVHDVVSPLAVSVA</sequence>
<keyword evidence="3 8" id="KW-0732">Signal</keyword>
<comment type="similarity">
    <text evidence="1 7">Belongs to the peptidase S8 family.</text>
</comment>
<feature type="domain" description="Peptidase S8/S53" evidence="9">
    <location>
        <begin position="149"/>
        <end position="604"/>
    </location>
</feature>
<evidence type="ECO:0000256" key="5">
    <source>
        <dbReference type="ARBA" id="ARBA00022825"/>
    </source>
</evidence>
<evidence type="ECO:0000259" key="11">
    <source>
        <dbReference type="Pfam" id="PF05922"/>
    </source>
</evidence>
<evidence type="ECO:0000259" key="10">
    <source>
        <dbReference type="Pfam" id="PF02225"/>
    </source>
</evidence>
<evidence type="ECO:0000256" key="7">
    <source>
        <dbReference type="PROSITE-ProRule" id="PRU01240"/>
    </source>
</evidence>
<dbReference type="PROSITE" id="PS00138">
    <property type="entry name" value="SUBTILASE_SER"/>
    <property type="match status" value="1"/>
</dbReference>
<dbReference type="InterPro" id="IPR036852">
    <property type="entry name" value="Peptidase_S8/S53_dom_sf"/>
</dbReference>
<protein>
    <submittedName>
        <fullName evidence="13">Subtilase family protein</fullName>
    </submittedName>
</protein>
<keyword evidence="4 7" id="KW-0378">Hydrolase</keyword>
<feature type="domain" description="Inhibitor I9" evidence="11">
    <location>
        <begin position="39"/>
        <end position="116"/>
    </location>
</feature>
<dbReference type="InterPro" id="IPR015500">
    <property type="entry name" value="Peptidase_S8_subtilisin-rel"/>
</dbReference>
<dbReference type="GO" id="GO:0004252">
    <property type="term" value="F:serine-type endopeptidase activity"/>
    <property type="evidence" value="ECO:0007669"/>
    <property type="project" value="UniProtKB-UniRule"/>
</dbReference>
<keyword evidence="2 7" id="KW-0645">Protease</keyword>
<dbReference type="Gene3D" id="3.50.30.30">
    <property type="match status" value="1"/>
</dbReference>
<gene>
    <name evidence="13" type="ORF">STAS_27916</name>
</gene>
<dbReference type="InterPro" id="IPR003137">
    <property type="entry name" value="PA_domain"/>
</dbReference>
<dbReference type="Pfam" id="PF00082">
    <property type="entry name" value="Peptidase_S8"/>
    <property type="match status" value="1"/>
</dbReference>
<evidence type="ECO:0000259" key="12">
    <source>
        <dbReference type="Pfam" id="PF17766"/>
    </source>
</evidence>
<dbReference type="PROSITE" id="PS51892">
    <property type="entry name" value="SUBTILASE"/>
    <property type="match status" value="1"/>
</dbReference>
<dbReference type="Gene3D" id="2.60.40.2310">
    <property type="match status" value="1"/>
</dbReference>
<dbReference type="OrthoDB" id="206201at2759"/>
<dbReference type="SUPFAM" id="SSF52743">
    <property type="entry name" value="Subtilisin-like"/>
    <property type="match status" value="1"/>
</dbReference>
<feature type="domain" description="Subtilisin-like protease fibronectin type-III" evidence="12">
    <location>
        <begin position="674"/>
        <end position="774"/>
    </location>
</feature>
<dbReference type="EMBL" id="BKCP01009403">
    <property type="protein sequence ID" value="GER50596.1"/>
    <property type="molecule type" value="Genomic_DNA"/>
</dbReference>
<evidence type="ECO:0000313" key="14">
    <source>
        <dbReference type="Proteomes" id="UP000325081"/>
    </source>
</evidence>
<dbReference type="PRINTS" id="PR00723">
    <property type="entry name" value="SUBTILISIN"/>
</dbReference>
<dbReference type="PANTHER" id="PTHR10795">
    <property type="entry name" value="PROPROTEIN CONVERTASE SUBTILISIN/KEXIN"/>
    <property type="match status" value="1"/>
</dbReference>
<dbReference type="InterPro" id="IPR041469">
    <property type="entry name" value="Subtilisin-like_FN3"/>
</dbReference>
<feature type="domain" description="PA" evidence="10">
    <location>
        <begin position="410"/>
        <end position="484"/>
    </location>
</feature>